<dbReference type="STRING" id="216903.SAMN05444371_0872"/>
<evidence type="ECO:0000313" key="2">
    <source>
        <dbReference type="EMBL" id="SHK03189.1"/>
    </source>
</evidence>
<dbReference type="GeneID" id="99065630"/>
<dbReference type="RefSeq" id="WP_002981079.1">
    <property type="nucleotide sequence ID" value="NZ_FRAM01000001.1"/>
</dbReference>
<dbReference type="EMBL" id="FRAM01000001">
    <property type="protein sequence ID" value="SHK03189.1"/>
    <property type="molecule type" value="Genomic_DNA"/>
</dbReference>
<evidence type="ECO:0000256" key="1">
    <source>
        <dbReference type="ARBA" id="ARBA00023118"/>
    </source>
</evidence>
<dbReference type="AlphaFoldDB" id="A0A1M6P5F4"/>
<name>A0A1M6P5F4_9FLAO</name>
<sequence>MKLSDKDLQFFISKIKLQPENMGKYRDQVNNLKEKLDKKIAEDDRHGLKVEKYLLAGSWKKHTILKPTGDHPIDIDLVLFVTGDEDIHNDIGKLFDFIVEYLEEIYPQKDISKDVDAAGNTKSVTIYFSGSGLSVDIVPVVPLSTPKDYVWQPSRHGNGKKYITSISKQLSFSLNRRQENSAYTSIVRAIKWWRNYKELKPSDNEPGLSSFTIELIVAYLDINKGIQTNIEEGIIRFFEFVSSTEFPEIIFQDSIRSVPTQYDSAIYVADNTNKENNVAKRMTKPRWAEIIEEAEEAFDTLNFAQARNNEGDTIQEWKSVFGPTFNIK</sequence>
<keyword evidence="1" id="KW-0051">Antiviral defense</keyword>
<dbReference type="InterPro" id="IPR043519">
    <property type="entry name" value="NT_sf"/>
</dbReference>
<accession>A0A1M6P5F4</accession>
<organism evidence="2 3">
    <name type="scientific">Epilithonimonas mollis</name>
    <dbReference type="NCBI Taxonomy" id="216903"/>
    <lineage>
        <taxon>Bacteria</taxon>
        <taxon>Pseudomonadati</taxon>
        <taxon>Bacteroidota</taxon>
        <taxon>Flavobacteriia</taxon>
        <taxon>Flavobacteriales</taxon>
        <taxon>Weeksellaceae</taxon>
        <taxon>Chryseobacterium group</taxon>
        <taxon>Epilithonimonas</taxon>
    </lineage>
</organism>
<dbReference type="CDD" id="cd05400">
    <property type="entry name" value="NT_2-5OAS_ClassI-CCAase"/>
    <property type="match status" value="1"/>
</dbReference>
<gene>
    <name evidence="2" type="ORF">SAMN05444371_0872</name>
</gene>
<dbReference type="Gene3D" id="3.30.460.10">
    <property type="entry name" value="Beta Polymerase, domain 2"/>
    <property type="match status" value="1"/>
</dbReference>
<dbReference type="InterPro" id="IPR006116">
    <property type="entry name" value="NT_2-5OAS_ClassI-CCAase"/>
</dbReference>
<dbReference type="GO" id="GO:0016779">
    <property type="term" value="F:nucleotidyltransferase activity"/>
    <property type="evidence" value="ECO:0007669"/>
    <property type="project" value="InterPro"/>
</dbReference>
<evidence type="ECO:0000313" key="3">
    <source>
        <dbReference type="Proteomes" id="UP000184498"/>
    </source>
</evidence>
<protein>
    <recommendedName>
        <fullName evidence="4">Nucleotidyltransferase</fullName>
    </recommendedName>
</protein>
<dbReference type="SUPFAM" id="SSF81301">
    <property type="entry name" value="Nucleotidyltransferase"/>
    <property type="match status" value="1"/>
</dbReference>
<dbReference type="GO" id="GO:0051607">
    <property type="term" value="P:defense response to virus"/>
    <property type="evidence" value="ECO:0007669"/>
    <property type="project" value="UniProtKB-KW"/>
</dbReference>
<keyword evidence="3" id="KW-1185">Reference proteome</keyword>
<proteinExistence type="predicted"/>
<dbReference type="Pfam" id="PF18144">
    <property type="entry name" value="SMODS"/>
    <property type="match status" value="1"/>
</dbReference>
<evidence type="ECO:0008006" key="4">
    <source>
        <dbReference type="Google" id="ProtNLM"/>
    </source>
</evidence>
<dbReference type="Gene3D" id="1.10.1410.20">
    <property type="entry name" value="2'-5'-oligoadenylate synthetase 1, domain 2"/>
    <property type="match status" value="1"/>
</dbReference>
<dbReference type="SUPFAM" id="SSF81631">
    <property type="entry name" value="PAP/OAS1 substrate-binding domain"/>
    <property type="match status" value="1"/>
</dbReference>
<dbReference type="NCBIfam" id="NF041116">
    <property type="entry name" value="CBASS_cyclase_a"/>
    <property type="match status" value="1"/>
</dbReference>
<reference evidence="3" key="1">
    <citation type="submission" date="2016-11" db="EMBL/GenBank/DDBJ databases">
        <authorList>
            <person name="Varghese N."/>
            <person name="Submissions S."/>
        </authorList>
    </citation>
    <scope>NUCLEOTIDE SEQUENCE [LARGE SCALE GENOMIC DNA]</scope>
    <source>
        <strain evidence="3">DSM 18016</strain>
    </source>
</reference>
<dbReference type="Proteomes" id="UP000184498">
    <property type="component" value="Unassembled WGS sequence"/>
</dbReference>
<dbReference type="InterPro" id="IPR053445">
    <property type="entry name" value="CBASS_cN_synthase"/>
</dbReference>
<dbReference type="OrthoDB" id="8887021at2"/>